<keyword evidence="2" id="KW-1185">Reference proteome</keyword>
<reference evidence="1 2" key="1">
    <citation type="submission" date="2017-03" db="EMBL/GenBank/DDBJ databases">
        <authorList>
            <person name="Afonso C.L."/>
            <person name="Miller P.J."/>
            <person name="Scott M.A."/>
            <person name="Spackman E."/>
            <person name="Goraichik I."/>
            <person name="Dimitrov K.M."/>
            <person name="Suarez D.L."/>
            <person name="Swayne D.E."/>
        </authorList>
    </citation>
    <scope>NUCLEOTIDE SEQUENCE [LARGE SCALE GENOMIC DNA]</scope>
    <source>
        <strain evidence="1 2">CECT 7691</strain>
    </source>
</reference>
<gene>
    <name evidence="1" type="ORF">OCH7691_03460</name>
</gene>
<protein>
    <submittedName>
        <fullName evidence="1">Uncharacterized protein</fullName>
    </submittedName>
</protein>
<dbReference type="Proteomes" id="UP000193200">
    <property type="component" value="Unassembled WGS sequence"/>
</dbReference>
<proteinExistence type="predicted"/>
<name>A0A1Y5TU37_9PROT</name>
<organism evidence="1 2">
    <name type="scientific">Oceanibacterium hippocampi</name>
    <dbReference type="NCBI Taxonomy" id="745714"/>
    <lineage>
        <taxon>Bacteria</taxon>
        <taxon>Pseudomonadati</taxon>
        <taxon>Pseudomonadota</taxon>
        <taxon>Alphaproteobacteria</taxon>
        <taxon>Sneathiellales</taxon>
        <taxon>Sneathiellaceae</taxon>
        <taxon>Oceanibacterium</taxon>
    </lineage>
</organism>
<dbReference type="EMBL" id="FWFR01000003">
    <property type="protein sequence ID" value="SLN72331.1"/>
    <property type="molecule type" value="Genomic_DNA"/>
</dbReference>
<evidence type="ECO:0000313" key="1">
    <source>
        <dbReference type="EMBL" id="SLN72331.1"/>
    </source>
</evidence>
<dbReference type="AlphaFoldDB" id="A0A1Y5TU37"/>
<dbReference type="InParanoid" id="A0A1Y5TU37"/>
<sequence>MDEVVHYVVSRFPVIGADPAVINYNQIDRLRFADQAGA</sequence>
<accession>A0A1Y5TU37</accession>
<evidence type="ECO:0000313" key="2">
    <source>
        <dbReference type="Proteomes" id="UP000193200"/>
    </source>
</evidence>